<dbReference type="CDD" id="cd03218">
    <property type="entry name" value="ABC_YhbG"/>
    <property type="match status" value="1"/>
</dbReference>
<dbReference type="InterPro" id="IPR027417">
    <property type="entry name" value="P-loop_NTPase"/>
</dbReference>
<protein>
    <recommendedName>
        <fullName evidence="4">Lipopolysaccharide export system ATP-binding protein LptB</fullName>
    </recommendedName>
</protein>
<dbReference type="InterPro" id="IPR032823">
    <property type="entry name" value="BCA_ABC_TP_C"/>
</dbReference>
<dbReference type="PROSITE" id="PS00211">
    <property type="entry name" value="ABC_TRANSPORTER_1"/>
    <property type="match status" value="1"/>
</dbReference>
<evidence type="ECO:0000256" key="9">
    <source>
        <dbReference type="ARBA" id="ARBA00022741"/>
    </source>
</evidence>
<evidence type="ECO:0000256" key="13">
    <source>
        <dbReference type="ARBA" id="ARBA00024818"/>
    </source>
</evidence>
<evidence type="ECO:0000256" key="11">
    <source>
        <dbReference type="ARBA" id="ARBA00022967"/>
    </source>
</evidence>
<dbReference type="PROSITE" id="PS50893">
    <property type="entry name" value="ABC_TRANSPORTER_2"/>
    <property type="match status" value="1"/>
</dbReference>
<dbReference type="InterPro" id="IPR030921">
    <property type="entry name" value="LPS_export_LptB"/>
</dbReference>
<dbReference type="RefSeq" id="WP_330199633.1">
    <property type="nucleotide sequence ID" value="NZ_JAZDRP010000007.1"/>
</dbReference>
<sequence length="255" mass="28069">MADDIMTPERTLSAEPAGGLVVENIGKSYRKRPVVKGVSLRLKRGEVAGLLGPNGAGKTTCFYMITGLVEADYGRILLDGEDITRLPMYQRARLGIGYLPQEASIFRGMSVKDNILAVAEIVEPDKTARKETVSQLLEELRISHLADASALSLSGGERRRVEIARALATRPSFMLLDEPFAGIDPLAITDIRDLIRFLKDRGIGILITDHNVRETLEITDRATIIHEGEVLFEGKPAEIRADPDVRRVYLGESFG</sequence>
<keyword evidence="5" id="KW-0813">Transport</keyword>
<dbReference type="EMBL" id="JAZDRP010000007">
    <property type="protein sequence ID" value="MEE2526969.1"/>
    <property type="molecule type" value="Genomic_DNA"/>
</dbReference>
<keyword evidence="17" id="KW-1185">Reference proteome</keyword>
<organism evidence="16 17">
    <name type="scientific">Hyphobacterium lacteum</name>
    <dbReference type="NCBI Taxonomy" id="3116575"/>
    <lineage>
        <taxon>Bacteria</taxon>
        <taxon>Pseudomonadati</taxon>
        <taxon>Pseudomonadota</taxon>
        <taxon>Alphaproteobacteria</taxon>
        <taxon>Maricaulales</taxon>
        <taxon>Maricaulaceae</taxon>
        <taxon>Hyphobacterium</taxon>
    </lineage>
</organism>
<dbReference type="Pfam" id="PF00005">
    <property type="entry name" value="ABC_tran"/>
    <property type="match status" value="1"/>
</dbReference>
<evidence type="ECO:0000259" key="15">
    <source>
        <dbReference type="PROSITE" id="PS50893"/>
    </source>
</evidence>
<evidence type="ECO:0000256" key="3">
    <source>
        <dbReference type="ARBA" id="ARBA00010865"/>
    </source>
</evidence>
<comment type="caution">
    <text evidence="16">The sequence shown here is derived from an EMBL/GenBank/DDBJ whole genome shotgun (WGS) entry which is preliminary data.</text>
</comment>
<evidence type="ECO:0000256" key="12">
    <source>
        <dbReference type="ARBA" id="ARBA00023136"/>
    </source>
</evidence>
<reference evidence="16 17" key="1">
    <citation type="submission" date="2024-01" db="EMBL/GenBank/DDBJ databases">
        <title>Hyphobacterium bacterium isolated from marine sediment.</title>
        <authorList>
            <person name="Zhao S."/>
        </authorList>
    </citation>
    <scope>NUCLEOTIDE SEQUENCE [LARGE SCALE GENOMIC DNA]</scope>
    <source>
        <strain evidence="17">HN65</strain>
    </source>
</reference>
<evidence type="ECO:0000256" key="14">
    <source>
        <dbReference type="ARBA" id="ARBA00026081"/>
    </source>
</evidence>
<dbReference type="PANTHER" id="PTHR45772">
    <property type="entry name" value="CONSERVED COMPONENT OF ABC TRANSPORTER FOR NATURAL AMINO ACIDS-RELATED"/>
    <property type="match status" value="1"/>
</dbReference>
<gene>
    <name evidence="16" type="primary">lptB</name>
    <name evidence="16" type="ORF">V0U79_11360</name>
</gene>
<dbReference type="InterPro" id="IPR003439">
    <property type="entry name" value="ABC_transporter-like_ATP-bd"/>
</dbReference>
<dbReference type="Pfam" id="PF12399">
    <property type="entry name" value="BCA_ABC_TP_C"/>
    <property type="match status" value="1"/>
</dbReference>
<proteinExistence type="inferred from homology"/>
<accession>A0ABU7LSU1</accession>
<dbReference type="SUPFAM" id="SSF52540">
    <property type="entry name" value="P-loop containing nucleoside triphosphate hydrolases"/>
    <property type="match status" value="1"/>
</dbReference>
<keyword evidence="8" id="KW-0997">Cell inner membrane</keyword>
<keyword evidence="11" id="KW-1278">Translocase</keyword>
<keyword evidence="6" id="KW-1003">Cell membrane</keyword>
<dbReference type="InterPro" id="IPR003593">
    <property type="entry name" value="AAA+_ATPase"/>
</dbReference>
<dbReference type="InterPro" id="IPR017871">
    <property type="entry name" value="ABC_transporter-like_CS"/>
</dbReference>
<evidence type="ECO:0000256" key="1">
    <source>
        <dbReference type="ARBA" id="ARBA00004496"/>
    </source>
</evidence>
<dbReference type="Gene3D" id="3.40.50.300">
    <property type="entry name" value="P-loop containing nucleotide triphosphate hydrolases"/>
    <property type="match status" value="1"/>
</dbReference>
<evidence type="ECO:0000313" key="16">
    <source>
        <dbReference type="EMBL" id="MEE2526969.1"/>
    </source>
</evidence>
<comment type="subunit">
    <text evidence="14">Component of the lipopolysaccharide transport and assembly complex. The LptBFG transporter is composed of two ATP-binding proteins (LptB) and two transmembrane proteins (LptF and LptG).</text>
</comment>
<comment type="function">
    <text evidence="13">Part of the ABC transporter complex LptBFG involved in the translocation of lipopolysaccharide (LPS) from the inner membrane to the outer membrane. Probably responsible for energy coupling to the transport system.</text>
</comment>
<name>A0ABU7LSU1_9PROT</name>
<evidence type="ECO:0000256" key="5">
    <source>
        <dbReference type="ARBA" id="ARBA00022448"/>
    </source>
</evidence>
<evidence type="ECO:0000256" key="8">
    <source>
        <dbReference type="ARBA" id="ARBA00022519"/>
    </source>
</evidence>
<dbReference type="PANTHER" id="PTHR45772:SF10">
    <property type="entry name" value="LIPOPOLYSACCHARIDE EXPORT SYSTEM ATP-BINDING PROTEIN LPTB"/>
    <property type="match status" value="1"/>
</dbReference>
<dbReference type="NCBIfam" id="TIGR04406">
    <property type="entry name" value="LPS_export_lptB"/>
    <property type="match status" value="1"/>
</dbReference>
<evidence type="ECO:0000256" key="4">
    <source>
        <dbReference type="ARBA" id="ARBA00017803"/>
    </source>
</evidence>
<keyword evidence="10 16" id="KW-0067">ATP-binding</keyword>
<dbReference type="SMART" id="SM00382">
    <property type="entry name" value="AAA"/>
    <property type="match status" value="1"/>
</dbReference>
<evidence type="ECO:0000256" key="7">
    <source>
        <dbReference type="ARBA" id="ARBA00022490"/>
    </source>
</evidence>
<keyword evidence="7" id="KW-0963">Cytoplasm</keyword>
<dbReference type="GO" id="GO:0005524">
    <property type="term" value="F:ATP binding"/>
    <property type="evidence" value="ECO:0007669"/>
    <property type="project" value="UniProtKB-KW"/>
</dbReference>
<keyword evidence="9" id="KW-0547">Nucleotide-binding</keyword>
<evidence type="ECO:0000256" key="2">
    <source>
        <dbReference type="ARBA" id="ARBA00004515"/>
    </source>
</evidence>
<evidence type="ECO:0000313" key="17">
    <source>
        <dbReference type="Proteomes" id="UP001354971"/>
    </source>
</evidence>
<dbReference type="Proteomes" id="UP001354971">
    <property type="component" value="Unassembled WGS sequence"/>
</dbReference>
<comment type="subcellular location">
    <subcellularLocation>
        <location evidence="2">Cell inner membrane</location>
        <topology evidence="2">Peripheral membrane protein</topology>
        <orientation evidence="2">Cytoplasmic side</orientation>
    </subcellularLocation>
    <subcellularLocation>
        <location evidence="1">Cytoplasm</location>
    </subcellularLocation>
</comment>
<evidence type="ECO:0000256" key="10">
    <source>
        <dbReference type="ARBA" id="ARBA00022840"/>
    </source>
</evidence>
<dbReference type="InterPro" id="IPR051120">
    <property type="entry name" value="ABC_AA/LPS_Transport"/>
</dbReference>
<keyword evidence="12" id="KW-0472">Membrane</keyword>
<comment type="similarity">
    <text evidence="3">Belongs to the ABC transporter superfamily. Outer membrane lipopolysaccharide export (TC 1.B.42) family.</text>
</comment>
<feature type="domain" description="ABC transporter" evidence="15">
    <location>
        <begin position="20"/>
        <end position="252"/>
    </location>
</feature>
<evidence type="ECO:0000256" key="6">
    <source>
        <dbReference type="ARBA" id="ARBA00022475"/>
    </source>
</evidence>